<comment type="subcellular location">
    <subcellularLocation>
        <location evidence="1">Membrane</location>
        <topology evidence="1">Multi-pass membrane protein</topology>
    </subcellularLocation>
</comment>
<feature type="transmembrane region" description="Helical" evidence="6">
    <location>
        <begin position="120"/>
        <end position="138"/>
    </location>
</feature>
<evidence type="ECO:0000313" key="8">
    <source>
        <dbReference type="EMBL" id="EJT50152.1"/>
    </source>
</evidence>
<dbReference type="Proteomes" id="UP000002748">
    <property type="component" value="Unassembled WGS sequence"/>
</dbReference>
<dbReference type="PROSITE" id="PS00216">
    <property type="entry name" value="SUGAR_TRANSPORT_1"/>
    <property type="match status" value="1"/>
</dbReference>
<keyword evidence="3 6" id="KW-1133">Transmembrane helix</keyword>
<gene>
    <name evidence="8" type="ORF">A1Q1_00619</name>
</gene>
<evidence type="ECO:0000313" key="9">
    <source>
        <dbReference type="Proteomes" id="UP000002748"/>
    </source>
</evidence>
<accession>J6F4H2</accession>
<dbReference type="HOGENOM" id="CLU_008455_0_4_1"/>
<feature type="transmembrane region" description="Helical" evidence="6">
    <location>
        <begin position="349"/>
        <end position="367"/>
    </location>
</feature>
<feature type="transmembrane region" description="Helical" evidence="6">
    <location>
        <begin position="481"/>
        <end position="503"/>
    </location>
</feature>
<organism evidence="8 9">
    <name type="scientific">Trichosporon asahii var. asahii (strain ATCC 90039 / CBS 2479 / JCM 2466 / KCTC 7840 / NBRC 103889/ NCYC 2677 / UAMH 7654)</name>
    <name type="common">Yeast</name>
    <dbReference type="NCBI Taxonomy" id="1186058"/>
    <lineage>
        <taxon>Eukaryota</taxon>
        <taxon>Fungi</taxon>
        <taxon>Dikarya</taxon>
        <taxon>Basidiomycota</taxon>
        <taxon>Agaricomycotina</taxon>
        <taxon>Tremellomycetes</taxon>
        <taxon>Trichosporonales</taxon>
        <taxon>Trichosporonaceae</taxon>
        <taxon>Trichosporon</taxon>
    </lineage>
</organism>
<evidence type="ECO:0000256" key="1">
    <source>
        <dbReference type="ARBA" id="ARBA00004141"/>
    </source>
</evidence>
<feature type="transmembrane region" description="Helical" evidence="6">
    <location>
        <begin position="204"/>
        <end position="224"/>
    </location>
</feature>
<feature type="transmembrane region" description="Helical" evidence="6">
    <location>
        <begin position="388"/>
        <end position="409"/>
    </location>
</feature>
<feature type="transmembrane region" description="Helical" evidence="6">
    <location>
        <begin position="305"/>
        <end position="329"/>
    </location>
</feature>
<dbReference type="GO" id="GO:0140115">
    <property type="term" value="P:export across plasma membrane"/>
    <property type="evidence" value="ECO:0007669"/>
    <property type="project" value="UniProtKB-ARBA"/>
</dbReference>
<dbReference type="GeneID" id="25984133"/>
<proteinExistence type="predicted"/>
<dbReference type="InterPro" id="IPR020846">
    <property type="entry name" value="MFS_dom"/>
</dbReference>
<keyword evidence="2 6" id="KW-0812">Transmembrane</keyword>
<evidence type="ECO:0000256" key="4">
    <source>
        <dbReference type="ARBA" id="ARBA00023136"/>
    </source>
</evidence>
<dbReference type="PANTHER" id="PTHR23502:SF134">
    <property type="entry name" value="MAJOR FACILITATOR SUPERFAMILY (MFS) PROFILE DOMAIN-CONTAINING PROTEIN-RELATED"/>
    <property type="match status" value="1"/>
</dbReference>
<comment type="caution">
    <text evidence="8">The sequence shown here is derived from an EMBL/GenBank/DDBJ whole genome shotgun (WGS) entry which is preliminary data.</text>
</comment>
<feature type="transmembrane region" description="Helical" evidence="6">
    <location>
        <begin position="145"/>
        <end position="163"/>
    </location>
</feature>
<dbReference type="GO" id="GO:0005886">
    <property type="term" value="C:plasma membrane"/>
    <property type="evidence" value="ECO:0007669"/>
    <property type="project" value="TreeGrafter"/>
</dbReference>
<dbReference type="InterPro" id="IPR005829">
    <property type="entry name" value="Sugar_transporter_CS"/>
</dbReference>
<feature type="compositionally biased region" description="Basic and acidic residues" evidence="5">
    <location>
        <begin position="560"/>
        <end position="588"/>
    </location>
</feature>
<dbReference type="EMBL" id="ALBS01000126">
    <property type="protein sequence ID" value="EJT50152.1"/>
    <property type="molecule type" value="Genomic_DNA"/>
</dbReference>
<evidence type="ECO:0000256" key="2">
    <source>
        <dbReference type="ARBA" id="ARBA00022692"/>
    </source>
</evidence>
<evidence type="ECO:0000259" key="7">
    <source>
        <dbReference type="PROSITE" id="PS50850"/>
    </source>
</evidence>
<evidence type="ECO:0000256" key="3">
    <source>
        <dbReference type="ARBA" id="ARBA00022989"/>
    </source>
</evidence>
<feature type="transmembrane region" description="Helical" evidence="6">
    <location>
        <begin position="78"/>
        <end position="100"/>
    </location>
</feature>
<evidence type="ECO:0000256" key="5">
    <source>
        <dbReference type="SAM" id="MobiDB-lite"/>
    </source>
</evidence>
<feature type="transmembrane region" description="Helical" evidence="6">
    <location>
        <begin position="236"/>
        <end position="255"/>
    </location>
</feature>
<feature type="region of interest" description="Disordered" evidence="5">
    <location>
        <begin position="560"/>
        <end position="596"/>
    </location>
</feature>
<dbReference type="KEGG" id="tasa:A1Q1_00619"/>
<dbReference type="PANTHER" id="PTHR23502">
    <property type="entry name" value="MAJOR FACILITATOR SUPERFAMILY"/>
    <property type="match status" value="1"/>
</dbReference>
<evidence type="ECO:0000256" key="6">
    <source>
        <dbReference type="SAM" id="Phobius"/>
    </source>
</evidence>
<dbReference type="GO" id="GO:0022857">
    <property type="term" value="F:transmembrane transporter activity"/>
    <property type="evidence" value="ECO:0007669"/>
    <property type="project" value="InterPro"/>
</dbReference>
<feature type="domain" description="Major facilitator superfamily (MFS) profile" evidence="7">
    <location>
        <begin position="80"/>
        <end position="508"/>
    </location>
</feature>
<protein>
    <submittedName>
        <fullName evidence="8">Drug transporter</fullName>
    </submittedName>
</protein>
<dbReference type="SUPFAM" id="SSF103473">
    <property type="entry name" value="MFS general substrate transporter"/>
    <property type="match status" value="1"/>
</dbReference>
<keyword evidence="4 6" id="KW-0472">Membrane</keyword>
<dbReference type="RefSeq" id="XP_014181409.1">
    <property type="nucleotide sequence ID" value="XM_014325934.1"/>
</dbReference>
<dbReference type="InterPro" id="IPR036259">
    <property type="entry name" value="MFS_trans_sf"/>
</dbReference>
<name>J6F4H2_TRIAS</name>
<dbReference type="OrthoDB" id="5376138at2759"/>
<dbReference type="PROSITE" id="PS50850">
    <property type="entry name" value="MFS"/>
    <property type="match status" value="1"/>
</dbReference>
<dbReference type="InterPro" id="IPR011701">
    <property type="entry name" value="MFS"/>
</dbReference>
<reference evidence="8 9" key="1">
    <citation type="journal article" date="2012" name="Eukaryot. Cell">
        <title>Draft genome sequence of CBS 2479, the standard type strain of Trichosporon asahii.</title>
        <authorList>
            <person name="Yang R.Y."/>
            <person name="Li H.T."/>
            <person name="Zhu H."/>
            <person name="Zhou G.P."/>
            <person name="Wang M."/>
            <person name="Wang L."/>
        </authorList>
    </citation>
    <scope>NUCLEOTIDE SEQUENCE [LARGE SCALE GENOMIC DNA]</scope>
    <source>
        <strain evidence="9">ATCC 90039 / CBS 2479 / JCM 2466 / KCTC 7840 / NCYC 2677 / UAMH 7654</strain>
    </source>
</reference>
<dbReference type="Gene3D" id="1.20.1250.20">
    <property type="entry name" value="MFS general substrate transporter like domains"/>
    <property type="match status" value="1"/>
</dbReference>
<sequence length="596" mass="65756">MTAIPNERDVKDVSIAPDGAIVEDDKRSAAMNSQSTLTPTALPEGCSYGDLDGERVIWVDFPPGSKHNPFYYPKRVKVCIVICTLIYTWFCSSTASAFAISANSMCQELGCSTIEAQAGIGLYAWGAGIMPLFIAPISEEFGRRPIYLTAAVTFLLFHVMNGAAKNTATVLVSRFMAGLSGSVGTSIVGGTLSDIFIPAQRGLPMLLSGFCLYLATGTAGTMFAYVDSRVGWRWVWWVHVIGLGACLPMFIFTMPETRSGLILRRRARKLRKERGMRDGARYLSHDEVEKEKFWPALKRSATRPLYFLATEPIVTFFSLWVALAWSVMYVQIEGLPYMMRHIYGFHLEGVGLMYLTTAIGSVFGLFAGKAQEKLYKRMAPKKGVEARLYGPMVAGVVFAAGCFITGATASADVHWIGSAIGQVIMIAAIMTIYVTAFTYVSECYGTYASSAIAGQSTSRNMIGGGFAFATDAMFRSMTVRWAIIMMGCIAALLALVPFIAYFYGPAIRARSPYSRALMQQEKDALDAERIQREAMGINMDGVEDYEGDANEKTMDEAVVAEEARHAEHEQRNEQRQVEHARHHAEHEQHRHQHQGT</sequence>
<dbReference type="GO" id="GO:0042908">
    <property type="term" value="P:xenobiotic transport"/>
    <property type="evidence" value="ECO:0007669"/>
    <property type="project" value="UniProtKB-ARBA"/>
</dbReference>
<feature type="transmembrane region" description="Helical" evidence="6">
    <location>
        <begin position="415"/>
        <end position="440"/>
    </location>
</feature>
<dbReference type="Pfam" id="PF07690">
    <property type="entry name" value="MFS_1"/>
    <property type="match status" value="1"/>
</dbReference>
<dbReference type="VEuPathDB" id="FungiDB:A1Q1_00619"/>
<feature type="transmembrane region" description="Helical" evidence="6">
    <location>
        <begin position="175"/>
        <end position="197"/>
    </location>
</feature>
<dbReference type="AlphaFoldDB" id="J6F4H2"/>